<gene>
    <name evidence="1" type="ORF">BDP81DRAFT_418127</name>
</gene>
<evidence type="ECO:0000313" key="1">
    <source>
        <dbReference type="EMBL" id="KAK1641132.1"/>
    </source>
</evidence>
<dbReference type="RefSeq" id="XP_060449739.1">
    <property type="nucleotide sequence ID" value="XM_060589682.1"/>
</dbReference>
<organism evidence="1 2">
    <name type="scientific">Colletotrichum phormii</name>
    <dbReference type="NCBI Taxonomy" id="359342"/>
    <lineage>
        <taxon>Eukaryota</taxon>
        <taxon>Fungi</taxon>
        <taxon>Dikarya</taxon>
        <taxon>Ascomycota</taxon>
        <taxon>Pezizomycotina</taxon>
        <taxon>Sordariomycetes</taxon>
        <taxon>Hypocreomycetidae</taxon>
        <taxon>Glomerellales</taxon>
        <taxon>Glomerellaceae</taxon>
        <taxon>Colletotrichum</taxon>
        <taxon>Colletotrichum acutatum species complex</taxon>
    </lineage>
</organism>
<sequence>MTSNFQGEDAASYWGEKGQEPGWGCSHPGIRGATKVPKACIRFMWSEFCASDLDVVNCRGVRIPHPHCFTRRVWAPCNSRRLGPDNRLFESGLGGLRGGGSMACRAIELPSPGMVEHCDVGTWPVDGKSTRREAGQTMTEGLCLVVSAFASAS</sequence>
<dbReference type="GeneID" id="85474544"/>
<dbReference type="EMBL" id="JAHMHQ010000003">
    <property type="protein sequence ID" value="KAK1641132.1"/>
    <property type="molecule type" value="Genomic_DNA"/>
</dbReference>
<protein>
    <submittedName>
        <fullName evidence="1">Uncharacterized protein</fullName>
    </submittedName>
</protein>
<keyword evidence="2" id="KW-1185">Reference proteome</keyword>
<reference evidence="1" key="1">
    <citation type="submission" date="2021-06" db="EMBL/GenBank/DDBJ databases">
        <title>Comparative genomics, transcriptomics and evolutionary studies reveal genomic signatures of adaptation to plant cell wall in hemibiotrophic fungi.</title>
        <authorList>
            <consortium name="DOE Joint Genome Institute"/>
            <person name="Baroncelli R."/>
            <person name="Diaz J.F."/>
            <person name="Benocci T."/>
            <person name="Peng M."/>
            <person name="Battaglia E."/>
            <person name="Haridas S."/>
            <person name="Andreopoulos W."/>
            <person name="Labutti K."/>
            <person name="Pangilinan J."/>
            <person name="Floch G.L."/>
            <person name="Makela M.R."/>
            <person name="Henrissat B."/>
            <person name="Grigoriev I.V."/>
            <person name="Crouch J.A."/>
            <person name="De Vries R.P."/>
            <person name="Sukno S.A."/>
            <person name="Thon M.R."/>
        </authorList>
    </citation>
    <scope>NUCLEOTIDE SEQUENCE</scope>
    <source>
        <strain evidence="1">CBS 102054</strain>
    </source>
</reference>
<dbReference type="Proteomes" id="UP001243989">
    <property type="component" value="Unassembled WGS sequence"/>
</dbReference>
<comment type="caution">
    <text evidence="1">The sequence shown here is derived from an EMBL/GenBank/DDBJ whole genome shotgun (WGS) entry which is preliminary data.</text>
</comment>
<accession>A0AAJ0A2X6</accession>
<evidence type="ECO:0000313" key="2">
    <source>
        <dbReference type="Proteomes" id="UP001243989"/>
    </source>
</evidence>
<name>A0AAJ0A2X6_9PEZI</name>
<dbReference type="AlphaFoldDB" id="A0AAJ0A2X6"/>
<proteinExistence type="predicted"/>